<dbReference type="Gene3D" id="3.40.50.9100">
    <property type="entry name" value="Dehydroquinase, class II"/>
    <property type="match status" value="1"/>
</dbReference>
<dbReference type="InterPro" id="IPR036441">
    <property type="entry name" value="DHquinase_II_sf"/>
</dbReference>
<evidence type="ECO:0000313" key="3">
    <source>
        <dbReference type="EMBL" id="KAF0687742.1"/>
    </source>
</evidence>
<evidence type="ECO:0000313" key="4">
    <source>
        <dbReference type="EMBL" id="VFT97232.1"/>
    </source>
</evidence>
<evidence type="ECO:0000313" key="5">
    <source>
        <dbReference type="Proteomes" id="UP000332933"/>
    </source>
</evidence>
<dbReference type="PANTHER" id="PTHR37067">
    <property type="entry name" value="PX DOMAIN-CONTAINING PROTEIN"/>
    <property type="match status" value="1"/>
</dbReference>
<dbReference type="GO" id="GO:0003855">
    <property type="term" value="F:3-dehydroquinate dehydratase activity"/>
    <property type="evidence" value="ECO:0007669"/>
    <property type="project" value="UniProtKB-EC"/>
</dbReference>
<evidence type="ECO:0000256" key="2">
    <source>
        <dbReference type="ARBA" id="ARBA00023239"/>
    </source>
</evidence>
<dbReference type="OrthoDB" id="104509at2759"/>
<dbReference type="EC" id="4.2.1.10" evidence="1"/>
<keyword evidence="5" id="KW-1185">Reference proteome</keyword>
<proteinExistence type="predicted"/>
<evidence type="ECO:0000256" key="1">
    <source>
        <dbReference type="ARBA" id="ARBA00012060"/>
    </source>
</evidence>
<dbReference type="EMBL" id="CAADRA010006894">
    <property type="protein sequence ID" value="VFT97232.1"/>
    <property type="molecule type" value="Genomic_DNA"/>
</dbReference>
<reference evidence="3" key="2">
    <citation type="submission" date="2019-06" db="EMBL/GenBank/DDBJ databases">
        <title>Genomics analysis of Aphanomyces spp. identifies a new class of oomycete effector associated with host adaptation.</title>
        <authorList>
            <person name="Gaulin E."/>
        </authorList>
    </citation>
    <scope>NUCLEOTIDE SEQUENCE</scope>
    <source>
        <strain evidence="3">CBS 578.67</strain>
    </source>
</reference>
<protein>
    <recommendedName>
        <fullName evidence="1">3-dehydroquinate dehydratase</fullName>
        <ecNumber evidence="1">4.2.1.10</ecNumber>
    </recommendedName>
</protein>
<keyword evidence="2" id="KW-0456">Lyase</keyword>
<dbReference type="InterPro" id="IPR001874">
    <property type="entry name" value="DHquinase_II"/>
</dbReference>
<dbReference type="Pfam" id="PF01220">
    <property type="entry name" value="DHquinase_II"/>
    <property type="match status" value="1"/>
</dbReference>
<organism evidence="4 5">
    <name type="scientific">Aphanomyces stellatus</name>
    <dbReference type="NCBI Taxonomy" id="120398"/>
    <lineage>
        <taxon>Eukaryota</taxon>
        <taxon>Sar</taxon>
        <taxon>Stramenopiles</taxon>
        <taxon>Oomycota</taxon>
        <taxon>Saprolegniomycetes</taxon>
        <taxon>Saprolegniales</taxon>
        <taxon>Verrucalvaceae</taxon>
        <taxon>Aphanomyces</taxon>
    </lineage>
</organism>
<dbReference type="PANTHER" id="PTHR37067:SF3">
    <property type="entry name" value="PX DOMAIN-CONTAINING PROTEIN"/>
    <property type="match status" value="1"/>
</dbReference>
<dbReference type="EMBL" id="VJMH01006868">
    <property type="protein sequence ID" value="KAF0687742.1"/>
    <property type="molecule type" value="Genomic_DNA"/>
</dbReference>
<accession>A0A485LGP6</accession>
<dbReference type="SUPFAM" id="SSF52304">
    <property type="entry name" value="Type II 3-dehydroquinate dehydratase"/>
    <property type="match status" value="1"/>
</dbReference>
<dbReference type="Proteomes" id="UP000332933">
    <property type="component" value="Unassembled WGS sequence"/>
</dbReference>
<name>A0A485LGP6_9STRA</name>
<gene>
    <name evidence="4" type="primary">Aste57867_20547</name>
    <name evidence="3" type="ORF">As57867_020480</name>
    <name evidence="4" type="ORF">ASTE57867_20547</name>
</gene>
<sequence length="296" mass="33037">MKKPTPYQPKHDLKYGLEVVRTDDDGDVTLRCLFCVHEGRDEVEVGPHSDRKRKQRSTIKFFKKPFTPHKYRSHHEGQHKESWALYQHLSVEEKQNYFTEKREDIRAAASAASASAPRLAEHLSFSPSDYPYAPSMMPWQPQGHMLPQAAPKARSRRRDPLVLVLNGPCSLVDGHVSGTTVLWTVLYAELARQASAFGLTLAYDNSNEEGVVVDRLLNCPVQSTVILNCGDLAHTYPAIQKAIDLSPAIIYLLNERPHAASTHVRQLSGFGAFAYELALQAVGAAMNRHPSSSTIV</sequence>
<dbReference type="AlphaFoldDB" id="A0A485LGP6"/>
<reference evidence="4 5" key="1">
    <citation type="submission" date="2019-03" db="EMBL/GenBank/DDBJ databases">
        <authorList>
            <person name="Gaulin E."/>
            <person name="Dumas B."/>
        </authorList>
    </citation>
    <scope>NUCLEOTIDE SEQUENCE [LARGE SCALE GENOMIC DNA]</scope>
    <source>
        <strain evidence="4">CBS 568.67</strain>
    </source>
</reference>